<keyword evidence="2" id="KW-1133">Transmembrane helix</keyword>
<keyword evidence="2" id="KW-0812">Transmembrane</keyword>
<dbReference type="Proteomes" id="UP000004095">
    <property type="component" value="Unassembled WGS sequence"/>
</dbReference>
<dbReference type="Gene3D" id="1.25.40.10">
    <property type="entry name" value="Tetratricopeptide repeat domain"/>
    <property type="match status" value="2"/>
</dbReference>
<evidence type="ECO:0000256" key="2">
    <source>
        <dbReference type="SAM" id="Phobius"/>
    </source>
</evidence>
<keyword evidence="2" id="KW-0472">Membrane</keyword>
<dbReference type="Pfam" id="PF13374">
    <property type="entry name" value="TPR_10"/>
    <property type="match status" value="1"/>
</dbReference>
<feature type="repeat" description="TPR" evidence="1">
    <location>
        <begin position="229"/>
        <end position="262"/>
    </location>
</feature>
<feature type="transmembrane region" description="Helical" evidence="2">
    <location>
        <begin position="345"/>
        <end position="366"/>
    </location>
</feature>
<protein>
    <submittedName>
        <fullName evidence="3">Serine/threonine protein kinases</fullName>
    </submittedName>
</protein>
<feature type="repeat" description="TPR" evidence="1">
    <location>
        <begin position="189"/>
        <end position="222"/>
    </location>
</feature>
<keyword evidence="3" id="KW-0808">Transferase</keyword>
<dbReference type="InterPro" id="IPR011990">
    <property type="entry name" value="TPR-like_helical_dom_sf"/>
</dbReference>
<dbReference type="InterPro" id="IPR036457">
    <property type="entry name" value="PPM-type-like_dom_sf"/>
</dbReference>
<feature type="repeat" description="TPR" evidence="1">
    <location>
        <begin position="149"/>
        <end position="182"/>
    </location>
</feature>
<dbReference type="AlphaFoldDB" id="A1ZSG6"/>
<dbReference type="Pfam" id="PF13424">
    <property type="entry name" value="TPR_12"/>
    <property type="match status" value="2"/>
</dbReference>
<dbReference type="Pfam" id="PF13181">
    <property type="entry name" value="TPR_8"/>
    <property type="match status" value="1"/>
</dbReference>
<keyword evidence="3" id="KW-0418">Kinase</keyword>
<name>A1ZSG6_MICM2</name>
<comment type="caution">
    <text evidence="3">The sequence shown here is derived from an EMBL/GenBank/DDBJ whole genome shotgun (WGS) entry which is preliminary data.</text>
</comment>
<sequence>MLVLPLQAQKKAIDSLFNLLNDKKVDTFQVNLLVKLSGAYTYVNPEEARKYAAQALEMAKKIKYPKGIANAYSSTGVVHSEQGNPEEAIKNYLEGLKIAESIQNQRVVAKISLNMGNVYSRLGDIMKAKEYAQRALAIYQKLEDQNRIATSYNNLGAIYQSMGNIDSAVLVYKTAQKVFEKNNNQYGVASALANLGIIYESIGDISEALKYQEAVVEIEQKMGNKNGVAFSSISIGNTYLKVKKYAKAKAYFNKALVLSREIGSFELLRDSYLSLYGYYRAQEDFEQALDYYQLYVNYKDSIFNKNKSKQIAQMQTVYETDKGKKDLEIEKTKNQAQKEELRRKGIQNTALIVGILLIVGVVMYLYRNNLRKQKTNKILEEQKRLIEDKNVRITDSINYARRIQSAVLPLHEEISKSIPEYFILWKPRDIVSGDFYWFAKTQPKPIYEEKMTFDGVHRVFKGVKGEKIILAAVDCTGHGVPGAFMSMIGSRLLNEIVNEQGVTEADEILNLLHDMVRVALKQDETQTHDGMDMSLVVIDKDKHIMQFAGAKNPLYMVQVPRIEGEKWHDSSSGKPEDSGLALQTVKGDIMSIGGFQIFDEIKFKKTIINISPKKFESTTFYMFSDGFQDQFGGIKGKKFMVKRFRKLLFEIHNKPIDRQKQLLEETLNDWMDGQAQVDDILVMGIRL</sequence>
<dbReference type="GO" id="GO:0004674">
    <property type="term" value="F:protein serine/threonine kinase activity"/>
    <property type="evidence" value="ECO:0007669"/>
    <property type="project" value="UniProtKB-KW"/>
</dbReference>
<evidence type="ECO:0000313" key="4">
    <source>
        <dbReference type="Proteomes" id="UP000004095"/>
    </source>
</evidence>
<dbReference type="Gene3D" id="3.60.40.10">
    <property type="entry name" value="PPM-type phosphatase domain"/>
    <property type="match status" value="1"/>
</dbReference>
<feature type="repeat" description="TPR" evidence="1">
    <location>
        <begin position="69"/>
        <end position="102"/>
    </location>
</feature>
<keyword evidence="1" id="KW-0802">TPR repeat</keyword>
<dbReference type="eggNOG" id="COG0457">
    <property type="taxonomic scope" value="Bacteria"/>
</dbReference>
<reference evidence="3 4" key="1">
    <citation type="submission" date="2007-01" db="EMBL/GenBank/DDBJ databases">
        <authorList>
            <person name="Haygood M."/>
            <person name="Podell S."/>
            <person name="Anderson C."/>
            <person name="Hopkinson B."/>
            <person name="Roe K."/>
            <person name="Barbeau K."/>
            <person name="Gaasterland T."/>
            <person name="Ferriera S."/>
            <person name="Johnson J."/>
            <person name="Kravitz S."/>
            <person name="Beeson K."/>
            <person name="Sutton G."/>
            <person name="Rogers Y.-H."/>
            <person name="Friedman R."/>
            <person name="Frazier M."/>
            <person name="Venter J.C."/>
        </authorList>
    </citation>
    <scope>NUCLEOTIDE SEQUENCE [LARGE SCALE GENOMIC DNA]</scope>
    <source>
        <strain evidence="3 4">ATCC 23134</strain>
    </source>
</reference>
<dbReference type="SMART" id="SM00028">
    <property type="entry name" value="TPR"/>
    <property type="match status" value="5"/>
</dbReference>
<proteinExistence type="predicted"/>
<gene>
    <name evidence="3" type="ORF">M23134_02965</name>
</gene>
<dbReference type="InterPro" id="IPR019734">
    <property type="entry name" value="TPR_rpt"/>
</dbReference>
<feature type="repeat" description="TPR" evidence="1">
    <location>
        <begin position="109"/>
        <end position="142"/>
    </location>
</feature>
<keyword evidence="3" id="KW-0723">Serine/threonine-protein kinase</keyword>
<accession>A1ZSG6</accession>
<evidence type="ECO:0000313" key="3">
    <source>
        <dbReference type="EMBL" id="EAY26714.1"/>
    </source>
</evidence>
<dbReference type="EMBL" id="AAWS01000031">
    <property type="protein sequence ID" value="EAY26714.1"/>
    <property type="molecule type" value="Genomic_DNA"/>
</dbReference>
<evidence type="ECO:0000256" key="1">
    <source>
        <dbReference type="PROSITE-ProRule" id="PRU00339"/>
    </source>
</evidence>
<organism evidence="3 4">
    <name type="scientific">Microscilla marina ATCC 23134</name>
    <dbReference type="NCBI Taxonomy" id="313606"/>
    <lineage>
        <taxon>Bacteria</taxon>
        <taxon>Pseudomonadati</taxon>
        <taxon>Bacteroidota</taxon>
        <taxon>Cytophagia</taxon>
        <taxon>Cytophagales</taxon>
        <taxon>Microscillaceae</taxon>
        <taxon>Microscilla</taxon>
    </lineage>
</organism>
<keyword evidence="4" id="KW-1185">Reference proteome</keyword>
<dbReference type="SUPFAM" id="SSF48452">
    <property type="entry name" value="TPR-like"/>
    <property type="match status" value="2"/>
</dbReference>
<dbReference type="PANTHER" id="PTHR10098">
    <property type="entry name" value="RAPSYN-RELATED"/>
    <property type="match status" value="1"/>
</dbReference>
<dbReference type="PROSITE" id="PS50005">
    <property type="entry name" value="TPR"/>
    <property type="match status" value="5"/>
</dbReference>
<dbReference type="eggNOG" id="COG2208">
    <property type="taxonomic scope" value="Bacteria"/>
</dbReference>